<keyword evidence="2 4" id="KW-0378">Hydrolase</keyword>
<dbReference type="Gene3D" id="3.90.70.10">
    <property type="entry name" value="Cysteine proteinases"/>
    <property type="match status" value="1"/>
</dbReference>
<dbReference type="GO" id="GO:0070005">
    <property type="term" value="F:cysteine-type aminopeptidase activity"/>
    <property type="evidence" value="ECO:0007669"/>
    <property type="project" value="InterPro"/>
</dbReference>
<dbReference type="PANTHER" id="PTHR10363:SF2">
    <property type="entry name" value="BLEOMYCIN HYDROLASE"/>
    <property type="match status" value="1"/>
</dbReference>
<feature type="chain" id="PRO_5024421575" description="Aminopeptidase" evidence="6">
    <location>
        <begin position="23"/>
        <end position="403"/>
    </location>
</feature>
<keyword evidence="6" id="KW-0732">Signal</keyword>
<comment type="similarity">
    <text evidence="4">Belongs to the peptidase C1 family.</text>
</comment>
<keyword evidence="3 4" id="KW-0788">Thiol protease</keyword>
<proteinExistence type="inferred from homology"/>
<dbReference type="OrthoDB" id="9814054at2"/>
<feature type="active site" evidence="5">
    <location>
        <position position="360"/>
    </location>
</feature>
<feature type="active site" evidence="5">
    <location>
        <position position="56"/>
    </location>
</feature>
<protein>
    <recommendedName>
        <fullName evidence="4">Aminopeptidase</fullName>
    </recommendedName>
</protein>
<name>A0A5M4B0W1_9BACT</name>
<evidence type="ECO:0000256" key="4">
    <source>
        <dbReference type="PIRNR" id="PIRNR005700"/>
    </source>
</evidence>
<evidence type="ECO:0000256" key="3">
    <source>
        <dbReference type="ARBA" id="ARBA00022807"/>
    </source>
</evidence>
<dbReference type="InterPro" id="IPR000169">
    <property type="entry name" value="Pept_cys_AS"/>
</dbReference>
<dbReference type="RefSeq" id="WP_025864491.1">
    <property type="nucleotide sequence ID" value="NZ_BLAX01000001.1"/>
</dbReference>
<organism evidence="7 8">
    <name type="scientific">Prolixibacter bellariivorans</name>
    <dbReference type="NCBI Taxonomy" id="314319"/>
    <lineage>
        <taxon>Bacteria</taxon>
        <taxon>Pseudomonadati</taxon>
        <taxon>Bacteroidota</taxon>
        <taxon>Bacteroidia</taxon>
        <taxon>Marinilabiliales</taxon>
        <taxon>Prolixibacteraceae</taxon>
        <taxon>Prolixibacter</taxon>
    </lineage>
</organism>
<dbReference type="GO" id="GO:0006508">
    <property type="term" value="P:proteolysis"/>
    <property type="evidence" value="ECO:0007669"/>
    <property type="project" value="UniProtKB-KW"/>
</dbReference>
<reference evidence="7 8" key="1">
    <citation type="submission" date="2019-10" db="EMBL/GenBank/DDBJ databases">
        <title>Prolixibacter strains distinguished by the presence of nitrate reductase genes were adept at nitrate-dependent anaerobic corrosion of metallic iron and carbon steel.</title>
        <authorList>
            <person name="Iino T."/>
            <person name="Shono N."/>
            <person name="Ito K."/>
            <person name="Nakamura R."/>
            <person name="Sueoka K."/>
            <person name="Harayama S."/>
            <person name="Ohkuma M."/>
        </authorList>
    </citation>
    <scope>NUCLEOTIDE SEQUENCE [LARGE SCALE GENOMIC DNA]</scope>
    <source>
        <strain evidence="7 8">JCM 13498</strain>
    </source>
</reference>
<feature type="signal peptide" evidence="6">
    <location>
        <begin position="1"/>
        <end position="22"/>
    </location>
</feature>
<feature type="active site" evidence="5">
    <location>
        <position position="339"/>
    </location>
</feature>
<dbReference type="PIRSF" id="PIRSF005700">
    <property type="entry name" value="PepC"/>
    <property type="match status" value="1"/>
</dbReference>
<evidence type="ECO:0000256" key="1">
    <source>
        <dbReference type="ARBA" id="ARBA00022670"/>
    </source>
</evidence>
<evidence type="ECO:0000313" key="7">
    <source>
        <dbReference type="EMBL" id="GET33799.1"/>
    </source>
</evidence>
<dbReference type="PANTHER" id="PTHR10363">
    <property type="entry name" value="BLEOMYCIN HYDROLASE"/>
    <property type="match status" value="1"/>
</dbReference>
<sequence>MNQFKFFILLAGLLAFTWNVSAQDKEKSSKEEGYHFTTVKELPHTSVKDQYRSGTCWAFSGLSFLESEMLRMGKPKVDLSEMYVVYHCYIDKAIKTVRMHGNLNFGPGGAFHDVTYVLKNYGIVPEDVYTGLNYGEKKHVHGEMDDVLKGIVDAVIENKNKKLSTAWEESVTGTLDAYLGDLPTKFEYKGKDYTPKTFANEYCGLNPDDYVEITSFTHHPFYSKFKLEVPDNWEWDEVYNVPLDEMMKIIDNSLNTGYTVAWAADVSEKGFSTSKKGVAVVPDADVKDMTDSELSKWEKLTAKEKKEQLYKLDKPGKEKHITQAMRQEAFDDWQTTDDHGMHIIGLAKDQNGTMYYKVKNSWGDYNSYDGYFYASKPYVRYKTTCIMVNKNAIPQDIRKKLGL</sequence>
<keyword evidence="1 4" id="KW-0645">Protease</keyword>
<evidence type="ECO:0000256" key="6">
    <source>
        <dbReference type="SAM" id="SignalP"/>
    </source>
</evidence>
<dbReference type="GO" id="GO:0009636">
    <property type="term" value="P:response to toxic substance"/>
    <property type="evidence" value="ECO:0007669"/>
    <property type="project" value="TreeGrafter"/>
</dbReference>
<dbReference type="Pfam" id="PF03051">
    <property type="entry name" value="Peptidase_C1_2"/>
    <property type="match status" value="2"/>
</dbReference>
<evidence type="ECO:0000313" key="8">
    <source>
        <dbReference type="Proteomes" id="UP000391834"/>
    </source>
</evidence>
<keyword evidence="4 7" id="KW-0031">Aminopeptidase</keyword>
<keyword evidence="8" id="KW-1185">Reference proteome</keyword>
<dbReference type="EMBL" id="BLAX01000001">
    <property type="protein sequence ID" value="GET33799.1"/>
    <property type="molecule type" value="Genomic_DNA"/>
</dbReference>
<gene>
    <name evidence="7" type="ORF">PbJCM13498_26620</name>
</gene>
<accession>A0A5M4B0W1</accession>
<comment type="caution">
    <text evidence="7">The sequence shown here is derived from an EMBL/GenBank/DDBJ whole genome shotgun (WGS) entry which is preliminary data.</text>
</comment>
<dbReference type="GO" id="GO:0043418">
    <property type="term" value="P:homocysteine catabolic process"/>
    <property type="evidence" value="ECO:0007669"/>
    <property type="project" value="TreeGrafter"/>
</dbReference>
<dbReference type="PROSITE" id="PS00139">
    <property type="entry name" value="THIOL_PROTEASE_CYS"/>
    <property type="match status" value="1"/>
</dbReference>
<evidence type="ECO:0000256" key="5">
    <source>
        <dbReference type="PIRSR" id="PIRSR005700-1"/>
    </source>
</evidence>
<dbReference type="InterPro" id="IPR004134">
    <property type="entry name" value="Peptidase_C1B"/>
</dbReference>
<dbReference type="Proteomes" id="UP000391834">
    <property type="component" value="Unassembled WGS sequence"/>
</dbReference>
<dbReference type="AlphaFoldDB" id="A0A5M4B0W1"/>
<dbReference type="InterPro" id="IPR038765">
    <property type="entry name" value="Papain-like_cys_pep_sf"/>
</dbReference>
<dbReference type="SUPFAM" id="SSF54001">
    <property type="entry name" value="Cysteine proteinases"/>
    <property type="match status" value="1"/>
</dbReference>
<dbReference type="GO" id="GO:0005737">
    <property type="term" value="C:cytoplasm"/>
    <property type="evidence" value="ECO:0007669"/>
    <property type="project" value="TreeGrafter"/>
</dbReference>
<evidence type="ECO:0000256" key="2">
    <source>
        <dbReference type="ARBA" id="ARBA00022801"/>
    </source>
</evidence>